<evidence type="ECO:0000313" key="13">
    <source>
        <dbReference type="Proteomes" id="UP000318582"/>
    </source>
</evidence>
<feature type="compositionally biased region" description="Polar residues" evidence="10">
    <location>
        <begin position="1651"/>
        <end position="1660"/>
    </location>
</feature>
<gene>
    <name evidence="12" type="ORF">PhCBS80983_g02060</name>
</gene>
<evidence type="ECO:0000256" key="5">
    <source>
        <dbReference type="ARBA" id="ARBA00023117"/>
    </source>
</evidence>
<proteinExistence type="inferred from homology"/>
<evidence type="ECO:0000256" key="10">
    <source>
        <dbReference type="SAM" id="MobiDB-lite"/>
    </source>
</evidence>
<evidence type="ECO:0000256" key="2">
    <source>
        <dbReference type="ARBA" id="ARBA00010937"/>
    </source>
</evidence>
<dbReference type="EMBL" id="QEAQ01000019">
    <property type="protein sequence ID" value="TPX60047.1"/>
    <property type="molecule type" value="Genomic_DNA"/>
</dbReference>
<comment type="subcellular location">
    <subcellularLocation>
        <location evidence="1">Nucleus</location>
    </subcellularLocation>
</comment>
<dbReference type="InterPro" id="IPR042097">
    <property type="entry name" value="Aminopeptidase_N-like_N_sf"/>
</dbReference>
<evidence type="ECO:0000256" key="4">
    <source>
        <dbReference type="ARBA" id="ARBA00023015"/>
    </source>
</evidence>
<dbReference type="PANTHER" id="PTHR15137">
    <property type="entry name" value="TRANSCRIPTION INITIATION FACTOR TFIID"/>
    <property type="match status" value="1"/>
</dbReference>
<dbReference type="InterPro" id="IPR036427">
    <property type="entry name" value="Bromodomain-like_sf"/>
</dbReference>
<evidence type="ECO:0000256" key="9">
    <source>
        <dbReference type="PROSITE-ProRule" id="PRU00103"/>
    </source>
</evidence>
<keyword evidence="7" id="KW-0539">Nucleus</keyword>
<dbReference type="Pfam" id="PF25316">
    <property type="entry name" value="TAF2_3rd"/>
    <property type="match status" value="1"/>
</dbReference>
<feature type="compositionally biased region" description="Polar residues" evidence="10">
    <location>
        <begin position="1779"/>
        <end position="1797"/>
    </location>
</feature>
<comment type="similarity">
    <text evidence="2">Belongs to the TAF2 family.</text>
</comment>
<dbReference type="CDD" id="cd04369">
    <property type="entry name" value="Bromodomain"/>
    <property type="match status" value="1"/>
</dbReference>
<feature type="region of interest" description="Disordered" evidence="10">
    <location>
        <begin position="1155"/>
        <end position="1183"/>
    </location>
</feature>
<dbReference type="GO" id="GO:0006325">
    <property type="term" value="P:chromatin organization"/>
    <property type="evidence" value="ECO:0007669"/>
    <property type="project" value="UniProtKB-ARBA"/>
</dbReference>
<feature type="domain" description="Bromo" evidence="11">
    <location>
        <begin position="1688"/>
        <end position="1760"/>
    </location>
</feature>
<dbReference type="GO" id="GO:0016251">
    <property type="term" value="F:RNA polymerase II general transcription initiation factor activity"/>
    <property type="evidence" value="ECO:0007669"/>
    <property type="project" value="TreeGrafter"/>
</dbReference>
<dbReference type="PRINTS" id="PR00503">
    <property type="entry name" value="BROMODOMAIN"/>
</dbReference>
<dbReference type="Pfam" id="PF25577">
    <property type="entry name" value="TPR_TAF2_C"/>
    <property type="match status" value="2"/>
</dbReference>
<dbReference type="Gene3D" id="1.20.920.10">
    <property type="entry name" value="Bromodomain-like"/>
    <property type="match status" value="5"/>
</dbReference>
<feature type="region of interest" description="Disordered" evidence="10">
    <location>
        <begin position="1351"/>
        <end position="1373"/>
    </location>
</feature>
<dbReference type="SUPFAM" id="SSF55486">
    <property type="entry name" value="Metalloproteases ('zincins'), catalytic domain"/>
    <property type="match status" value="1"/>
</dbReference>
<accession>A0A507E9H8</accession>
<dbReference type="InterPro" id="IPR001487">
    <property type="entry name" value="Bromodomain"/>
</dbReference>
<evidence type="ECO:0000256" key="8">
    <source>
        <dbReference type="PROSITE-ProRule" id="PRU00035"/>
    </source>
</evidence>
<dbReference type="PROSITE" id="PS50077">
    <property type="entry name" value="HEAT_REPEAT"/>
    <property type="match status" value="1"/>
</dbReference>
<keyword evidence="13" id="KW-1185">Reference proteome</keyword>
<dbReference type="STRING" id="109895.A0A507E9H8"/>
<name>A0A507E9H8_9FUNG</name>
<dbReference type="InterPro" id="IPR014782">
    <property type="entry name" value="Peptidase_M1_dom"/>
</dbReference>
<evidence type="ECO:0000256" key="3">
    <source>
        <dbReference type="ARBA" id="ARBA00017363"/>
    </source>
</evidence>
<dbReference type="GO" id="GO:0005669">
    <property type="term" value="C:transcription factor TFIID complex"/>
    <property type="evidence" value="ECO:0007669"/>
    <property type="project" value="InterPro"/>
</dbReference>
<dbReference type="Gene3D" id="1.10.390.10">
    <property type="entry name" value="Neutral Protease Domain 2"/>
    <property type="match status" value="1"/>
</dbReference>
<dbReference type="SUPFAM" id="SSF63737">
    <property type="entry name" value="Leukotriene A4 hydrolase N-terminal domain"/>
    <property type="match status" value="1"/>
</dbReference>
<dbReference type="InterPro" id="IPR037813">
    <property type="entry name" value="TAF2"/>
</dbReference>
<feature type="domain" description="Bromo" evidence="11">
    <location>
        <begin position="1839"/>
        <end position="1909"/>
    </location>
</feature>
<evidence type="ECO:0000256" key="6">
    <source>
        <dbReference type="ARBA" id="ARBA00023163"/>
    </source>
</evidence>
<dbReference type="PROSITE" id="PS50014">
    <property type="entry name" value="BROMODOMAIN_2"/>
    <property type="match status" value="5"/>
</dbReference>
<comment type="caution">
    <text evidence="12">The sequence shown here is derived from an EMBL/GenBank/DDBJ whole genome shotgun (WGS) entry which is preliminary data.</text>
</comment>
<evidence type="ECO:0000256" key="1">
    <source>
        <dbReference type="ARBA" id="ARBA00004123"/>
    </source>
</evidence>
<dbReference type="PROSITE" id="PS00633">
    <property type="entry name" value="BROMODOMAIN_1"/>
    <property type="match status" value="3"/>
</dbReference>
<feature type="compositionally biased region" description="Basic and acidic residues" evidence="10">
    <location>
        <begin position="1960"/>
        <end position="1983"/>
    </location>
</feature>
<feature type="domain" description="Bromo" evidence="11">
    <location>
        <begin position="1197"/>
        <end position="1267"/>
    </location>
</feature>
<dbReference type="InterPro" id="IPR027268">
    <property type="entry name" value="Peptidase_M4/M1_CTD_sf"/>
</dbReference>
<dbReference type="GO" id="GO:0008270">
    <property type="term" value="F:zinc ion binding"/>
    <property type="evidence" value="ECO:0007669"/>
    <property type="project" value="InterPro"/>
</dbReference>
<dbReference type="SUPFAM" id="SSF47370">
    <property type="entry name" value="Bromodomain"/>
    <property type="match status" value="5"/>
</dbReference>
<evidence type="ECO:0000313" key="12">
    <source>
        <dbReference type="EMBL" id="TPX60047.1"/>
    </source>
</evidence>
<keyword evidence="4" id="KW-0805">Transcription regulation</keyword>
<sequence>MHIFLSPPGQPNKYLDSIGISIRRVTVNNVEAKYAYDDPLTPIVPPSARKTAHHHDEYRQQYIYALQEADEGELVIDIPEEFKSPEIQSKDTAQTDSRDNIMLLPIVETTVNLRSVSIRIDYSLCNPKTGIYFVLPETVKSLESYPHMFTHNQASSARLWMPCIDRQQEQCTWTIDIMTPRTLQDALGTYFETGAVDEIDPQTGRKEGTRDMIVVCSGQLEEEIIHPTEADKKISRYSVSKPVGASSILFAVGPFHAIPIPGWMSKEVQDEEDAHGLNDLGDDDGPDDPVLLRDEDAVDGAFAFCLPGREEQVEYTVHFVAQALAFFEQILGAPFPHSSYKQVFLEDVYNPVTAGATMAILSTHLLINPSVVDQTYETIRLLCRTLAAQWFGHYLVPKAWADAWLMVGLTNYFVGLFLQRSLGKNEYKFRLQKDMQRVCELDVNQPPIYPTATDDIPTAEHPTMIDPLILQHFHPDDDWASVRSEFISLKSPIVLYMLDRRMGKGMLRKVVNKLLQAAASGELPNGLSTHHFLRVARKMTGKLELKIFADQWIYGSGCPRFNFKYTFNRKKMVVEFRFWQENTNGWIVGSTAKFTGPFMIRIHEPGGTYDTEIHIEDGEKQYDIQYHTKYKRIRRKPVPPVKSKKGSDDLLTVEETSARDVNAEDLNDSKMEWNDEEPDRLDFEWIRLDPDNDWLCVKVFEQSDYMWAAQLRKDKNVNAQIEAIGGLHQLPSQGTCSVLHSFLTDRTAYYGLRMEAASALARCASDLGGDTAEKYLTKPYREKYCCDDGDSYVYPKSHDFADLQEYFVKKSMVTAMSMVRHTDGIAPTACRRLLLNLLKFNDNTGNIFSDSYFIANLIVGLGNSFLPNTGRAKKRTAVKPFRSTHDGEVEEFAFGGESDDEAYPSISGLTGTTKPIIMFEEALAEVHRYRVLDRLIPSYHNSVTIACLEVLLKWMVASLLPVDLTLFLQHARYGNFLRIRLVAIDALFMMDGLSHPEIARVLLDLIADDPVPYVKYHVAKALAEFVEVLAAENTSTLERNEAMSEEHTSRVITRWNQIRQQIAGREAISQSVWDMMNSDKALDHRVRFNLLRFCEYLYEPAPEQNQGSNGAPAPRLKIKMPHRRVVDDSASEDEGPALPLPKRILLKDSGAKIATSRARPDDVRGRIARQSSNPPESTREPDPEFRATCAAALTRLVNHPSSASFILPVDAAIKDYYQVIQRPMDLHTAGLNVQAGIYADDFERFLGDVRQIFKNCYEYNLEESNVYRQAKKLEQFFEAAVVPEAEKSIREYAVAKSKSTKGDAVGETVNEVAVASSLPGSTSSTVLSQVSTPVVGTATPSARVDNVQAANPPAPVVRSRSTTPVPTTSRSSMSTSELSHCRKLWKMLRTSSFGSWFLVPVDPVALGIPNYFQVIKKAMDLQTIKKKLDTGAYHAAKQFEADVRLMLSNSLKFNPPDTPVHKDTRSLLALFEQEWNGTPHQSREGSPAITANVVRIKQEDPRPVPTKHPVQNGMSAHEVSQCERALAAMNASTAYAGPFLNPVSKELYPIYHELIKEPMDLSTIGKKLQNGKYRTGSQFADDVKLMFSNCYTFNREGEPVYTQGKRLEAIFDQHWRREATPLKAQKPSSDNSSPVVSSLSSSKAPRKSGEKTTPSAAVSTSQLSAGRVAARFNAADQKTCARILKRIQGHPSAGPFLTPVDPVALGIPQYLEIIKRPMDISTIQKKLQQERYGTPEEFREDFQLMLNNCFKFNLPGDWVYGQGKALENEFDKEWKAFQSQMRNRSTKPPATPIASTTKSERPSSDIGAHRIVAPSSKTAVTTLNEAQQRRIVLAIRKMQQFEHASIFLEPVNPREIPDYYTKIKKPMDLRMMEQKAQRLQYSTYSEFEGDMKQMFANCFAYNPKTSFGHGCGLASEKYFNKEWKSLMDAPESSILEDEGGTKKRKRAADQQDAIATDGGEDTKRKKQPTDDPPRKKGKDDAHSESVVQAKPLVKLKLKMKK</sequence>
<dbReference type="GO" id="GO:0006367">
    <property type="term" value="P:transcription initiation at RNA polymerase II promoter"/>
    <property type="evidence" value="ECO:0007669"/>
    <property type="project" value="TreeGrafter"/>
</dbReference>
<evidence type="ECO:0000259" key="11">
    <source>
        <dbReference type="PROSITE" id="PS50014"/>
    </source>
</evidence>
<dbReference type="Pfam" id="PF00439">
    <property type="entry name" value="Bromodomain"/>
    <property type="match status" value="5"/>
</dbReference>
<dbReference type="InterPro" id="IPR016024">
    <property type="entry name" value="ARM-type_fold"/>
</dbReference>
<feature type="region of interest" description="Disordered" evidence="10">
    <location>
        <begin position="1779"/>
        <end position="1805"/>
    </location>
</feature>
<feature type="region of interest" description="Disordered" evidence="10">
    <location>
        <begin position="1932"/>
        <end position="2001"/>
    </location>
</feature>
<dbReference type="InterPro" id="IPR057991">
    <property type="entry name" value="TPR_TAF2_C"/>
</dbReference>
<dbReference type="InterPro" id="IPR021133">
    <property type="entry name" value="HEAT_type_2"/>
</dbReference>
<dbReference type="GO" id="GO:0000976">
    <property type="term" value="F:transcription cis-regulatory region binding"/>
    <property type="evidence" value="ECO:0007669"/>
    <property type="project" value="TreeGrafter"/>
</dbReference>
<dbReference type="Gene3D" id="1.25.10.10">
    <property type="entry name" value="Leucine-rich Repeat Variant"/>
    <property type="match status" value="1"/>
</dbReference>
<feature type="repeat" description="HEAT" evidence="9">
    <location>
        <begin position="998"/>
        <end position="1037"/>
    </location>
</feature>
<reference evidence="12 13" key="1">
    <citation type="journal article" date="2019" name="Sci. Rep.">
        <title>Comparative genomics of chytrid fungi reveal insights into the obligate biotrophic and pathogenic lifestyle of Synchytrium endobioticum.</title>
        <authorList>
            <person name="van de Vossenberg B.T.L.H."/>
            <person name="Warris S."/>
            <person name="Nguyen H.D.T."/>
            <person name="van Gent-Pelzer M.P.E."/>
            <person name="Joly D.L."/>
            <person name="van de Geest H.C."/>
            <person name="Bonants P.J.M."/>
            <person name="Smith D.S."/>
            <person name="Levesque C.A."/>
            <person name="van der Lee T.A.J."/>
        </authorList>
    </citation>
    <scope>NUCLEOTIDE SEQUENCE [LARGE SCALE GENOMIC DNA]</scope>
    <source>
        <strain evidence="12 13">CBS 809.83</strain>
    </source>
</reference>
<dbReference type="CDD" id="cd09839">
    <property type="entry name" value="M1_like_TAF2"/>
    <property type="match status" value="1"/>
</dbReference>
<feature type="compositionally biased region" description="Low complexity" evidence="10">
    <location>
        <begin position="1626"/>
        <end position="1643"/>
    </location>
</feature>
<feature type="domain" description="Bromo" evidence="11">
    <location>
        <begin position="1389"/>
        <end position="1461"/>
    </location>
</feature>
<evidence type="ECO:0000256" key="7">
    <source>
        <dbReference type="ARBA" id="ARBA00023242"/>
    </source>
</evidence>
<dbReference type="GO" id="GO:0008237">
    <property type="term" value="F:metallopeptidase activity"/>
    <property type="evidence" value="ECO:0007669"/>
    <property type="project" value="InterPro"/>
</dbReference>
<keyword evidence="5 8" id="KW-0103">Bromodomain</keyword>
<dbReference type="InterPro" id="IPR018359">
    <property type="entry name" value="Bromodomain_CS"/>
</dbReference>
<dbReference type="Gene3D" id="2.60.40.1730">
    <property type="entry name" value="tricorn interacting facor f3 domain"/>
    <property type="match status" value="1"/>
</dbReference>
<dbReference type="SUPFAM" id="SSF48371">
    <property type="entry name" value="ARM repeat"/>
    <property type="match status" value="1"/>
</dbReference>
<dbReference type="GO" id="GO:0003682">
    <property type="term" value="F:chromatin binding"/>
    <property type="evidence" value="ECO:0007669"/>
    <property type="project" value="TreeGrafter"/>
</dbReference>
<feature type="compositionally biased region" description="Low complexity" evidence="10">
    <location>
        <begin position="1356"/>
        <end position="1373"/>
    </location>
</feature>
<dbReference type="InterPro" id="IPR011989">
    <property type="entry name" value="ARM-like"/>
</dbReference>
<dbReference type="Pfam" id="PF01433">
    <property type="entry name" value="Peptidase_M1"/>
    <property type="match status" value="1"/>
</dbReference>
<feature type="region of interest" description="Disordered" evidence="10">
    <location>
        <begin position="1620"/>
        <end position="1660"/>
    </location>
</feature>
<dbReference type="SMART" id="SM00297">
    <property type="entry name" value="BROMO"/>
    <property type="match status" value="5"/>
</dbReference>
<dbReference type="InterPro" id="IPR057345">
    <property type="entry name" value="Ig-like_TAF2"/>
</dbReference>
<keyword evidence="6" id="KW-0804">Transcription</keyword>
<feature type="domain" description="Bromo" evidence="11">
    <location>
        <begin position="1531"/>
        <end position="1601"/>
    </location>
</feature>
<dbReference type="Proteomes" id="UP000318582">
    <property type="component" value="Unassembled WGS sequence"/>
</dbReference>
<protein>
    <recommendedName>
        <fullName evidence="3">Transcription initiation factor TFIID subunit 2</fullName>
    </recommendedName>
</protein>
<organism evidence="12 13">
    <name type="scientific">Powellomyces hirtus</name>
    <dbReference type="NCBI Taxonomy" id="109895"/>
    <lineage>
        <taxon>Eukaryota</taxon>
        <taxon>Fungi</taxon>
        <taxon>Fungi incertae sedis</taxon>
        <taxon>Chytridiomycota</taxon>
        <taxon>Chytridiomycota incertae sedis</taxon>
        <taxon>Chytridiomycetes</taxon>
        <taxon>Spizellomycetales</taxon>
        <taxon>Powellomycetaceae</taxon>
        <taxon>Powellomyces</taxon>
    </lineage>
</organism>
<dbReference type="PANTHER" id="PTHR15137:SF9">
    <property type="entry name" value="TRANSCRIPTION INITIATION FACTOR TFIID SUBUNIT 2"/>
    <property type="match status" value="1"/>
</dbReference>